<reference evidence="3 4" key="1">
    <citation type="journal article" date="2020" name="Mol. Plant">
        <title>The Chromosome-Based Rubber Tree Genome Provides New Insights into Spurge Genome Evolution and Rubber Biosynthesis.</title>
        <authorList>
            <person name="Liu J."/>
            <person name="Shi C."/>
            <person name="Shi C.C."/>
            <person name="Li W."/>
            <person name="Zhang Q.J."/>
            <person name="Zhang Y."/>
            <person name="Li K."/>
            <person name="Lu H.F."/>
            <person name="Shi C."/>
            <person name="Zhu S.T."/>
            <person name="Xiao Z.Y."/>
            <person name="Nan H."/>
            <person name="Yue Y."/>
            <person name="Zhu X.G."/>
            <person name="Wu Y."/>
            <person name="Hong X.N."/>
            <person name="Fan G.Y."/>
            <person name="Tong Y."/>
            <person name="Zhang D."/>
            <person name="Mao C.L."/>
            <person name="Liu Y.L."/>
            <person name="Hao S.J."/>
            <person name="Liu W.Q."/>
            <person name="Lv M.Q."/>
            <person name="Zhang H.B."/>
            <person name="Liu Y."/>
            <person name="Hu-Tang G.R."/>
            <person name="Wang J.P."/>
            <person name="Wang J.H."/>
            <person name="Sun Y.H."/>
            <person name="Ni S.B."/>
            <person name="Chen W.B."/>
            <person name="Zhang X.C."/>
            <person name="Jiao Y.N."/>
            <person name="Eichler E.E."/>
            <person name="Li G.H."/>
            <person name="Liu X."/>
            <person name="Gao L.Z."/>
        </authorList>
    </citation>
    <scope>NUCLEOTIDE SEQUENCE [LARGE SCALE GENOMIC DNA]</scope>
    <source>
        <strain evidence="4">cv. GT1</strain>
        <tissue evidence="3">Leaf</tissue>
    </source>
</reference>
<protein>
    <recommendedName>
        <fullName evidence="2">J domain-containing protein</fullName>
    </recommendedName>
</protein>
<dbReference type="SMR" id="A0A6A6LLY3"/>
<dbReference type="Pfam" id="PF00226">
    <property type="entry name" value="DnaJ"/>
    <property type="match status" value="1"/>
</dbReference>
<dbReference type="Pfam" id="PF23551">
    <property type="entry name" value="Zn_ribbon_20"/>
    <property type="match status" value="1"/>
</dbReference>
<dbReference type="AlphaFoldDB" id="A0A6A6LLY3"/>
<dbReference type="InterPro" id="IPR024593">
    <property type="entry name" value="DUF3444"/>
</dbReference>
<dbReference type="EMBL" id="JAAGAX010000010">
    <property type="protein sequence ID" value="KAF2301066.1"/>
    <property type="molecule type" value="Genomic_DNA"/>
</dbReference>
<dbReference type="InterPro" id="IPR056988">
    <property type="entry name" value="Zn_ribbon_pln"/>
</dbReference>
<feature type="compositionally biased region" description="Low complexity" evidence="1">
    <location>
        <begin position="312"/>
        <end position="324"/>
    </location>
</feature>
<feature type="compositionally biased region" description="Basic residues" evidence="1">
    <location>
        <begin position="243"/>
        <end position="253"/>
    </location>
</feature>
<sequence length="759" mass="86139">MECNKDEAVRAKGIAERKFIERDFAGAKKFALKAQNLYPELEGLSQMLVTFDVHVSAQKITGSGEIDWYCMLGVNPWADDETIRKQYRKLALMLHPEKNKSLGADVAFKLVSEAWSILSDKSKRLAYNEKLNVVGLQQRVSTQTKDPSTPSTANGFHNSDSAVNSDARTPNKNTRTGPTLVPPPPYKRPDTFWTICNRCKTQYEYLRIYLNHTLLCPNCHEAFFAVEKAPPPSVMKPSNYSSRQKHQNSRHRATNSTPCNVGRNCGVAQSSRPAQSFGPDGFGVNSSNSPDLQWNHFSRMASAGSAVASPSTSAQAASTVQQAHQHVKREHEEGKADQLFKRRRFDEKTYVNSYGAGNGRSGLGTASEQRRGYFETERVSINNKPNSKRELLPVELRNMLMEKARMDICKKLEEWSSNQVKLKEDKKQKIMVRNDANNHKKHDNYTIMNDAKESKKSFRGFSSDDSIKDAPAPMSINVPDPDFHNFDLDRTESAFSDDQVWAAYDEDDGMPRYYARIHKVISLKPFKMRISWLNSRSNSEFSSVDWVASGFPKTCGDFRAGRHEITDTLNSFSHKVKWTKGTRGVICILPGKGDVWALYRNWSSDWDENTPDEVIHQYDMVEVLDDYNEEQGVSVVPLVKVAGFKTVFQRHMDPNEIRRIPKEEMFRFSHQVPDHLLNGEEAHNAPKGCRELDPAATPLELLQVIAEVNEEQMVEITGKFEEEMAPKITETKVDQMVENASTFKEVEVIKIDEQAEDDK</sequence>
<dbReference type="PROSITE" id="PS50076">
    <property type="entry name" value="DNAJ_2"/>
    <property type="match status" value="1"/>
</dbReference>
<dbReference type="Proteomes" id="UP000467840">
    <property type="component" value="Chromosome 4"/>
</dbReference>
<proteinExistence type="predicted"/>
<dbReference type="PANTHER" id="PTHR44137:SF32">
    <property type="entry name" value="DNAJ HEAT SHOCK AMINO-TERMINAL DOMAIN PROTEIN"/>
    <property type="match status" value="1"/>
</dbReference>
<dbReference type="Gene3D" id="1.10.287.110">
    <property type="entry name" value="DnaJ domain"/>
    <property type="match status" value="1"/>
</dbReference>
<dbReference type="InterPro" id="IPR036869">
    <property type="entry name" value="J_dom_sf"/>
</dbReference>
<feature type="region of interest" description="Disordered" evidence="1">
    <location>
        <begin position="232"/>
        <end position="261"/>
    </location>
</feature>
<feature type="compositionally biased region" description="Basic and acidic residues" evidence="1">
    <location>
        <begin position="329"/>
        <end position="341"/>
    </location>
</feature>
<dbReference type="Pfam" id="PF11926">
    <property type="entry name" value="DUF3444"/>
    <property type="match status" value="1"/>
</dbReference>
<feature type="domain" description="J" evidence="2">
    <location>
        <begin position="67"/>
        <end position="131"/>
    </location>
</feature>
<dbReference type="SUPFAM" id="SSF46565">
    <property type="entry name" value="Chaperone J-domain"/>
    <property type="match status" value="1"/>
</dbReference>
<evidence type="ECO:0000259" key="2">
    <source>
        <dbReference type="PROSITE" id="PS50076"/>
    </source>
</evidence>
<dbReference type="PANTHER" id="PTHR44137">
    <property type="entry name" value="BNAC03G44070D PROTEIN"/>
    <property type="match status" value="1"/>
</dbReference>
<keyword evidence="4" id="KW-1185">Reference proteome</keyword>
<organism evidence="3 4">
    <name type="scientific">Hevea brasiliensis</name>
    <name type="common">Para rubber tree</name>
    <name type="synonym">Siphonia brasiliensis</name>
    <dbReference type="NCBI Taxonomy" id="3981"/>
    <lineage>
        <taxon>Eukaryota</taxon>
        <taxon>Viridiplantae</taxon>
        <taxon>Streptophyta</taxon>
        <taxon>Embryophyta</taxon>
        <taxon>Tracheophyta</taxon>
        <taxon>Spermatophyta</taxon>
        <taxon>Magnoliopsida</taxon>
        <taxon>eudicotyledons</taxon>
        <taxon>Gunneridae</taxon>
        <taxon>Pentapetalae</taxon>
        <taxon>rosids</taxon>
        <taxon>fabids</taxon>
        <taxon>Malpighiales</taxon>
        <taxon>Euphorbiaceae</taxon>
        <taxon>Crotonoideae</taxon>
        <taxon>Micrandreae</taxon>
        <taxon>Hevea</taxon>
    </lineage>
</organism>
<feature type="region of interest" description="Disordered" evidence="1">
    <location>
        <begin position="312"/>
        <end position="341"/>
    </location>
</feature>
<dbReference type="SMART" id="SM00271">
    <property type="entry name" value="DnaJ"/>
    <property type="match status" value="1"/>
</dbReference>
<feature type="compositionally biased region" description="Polar residues" evidence="1">
    <location>
        <begin position="138"/>
        <end position="177"/>
    </location>
</feature>
<evidence type="ECO:0000256" key="1">
    <source>
        <dbReference type="SAM" id="MobiDB-lite"/>
    </source>
</evidence>
<accession>A0A6A6LLY3</accession>
<evidence type="ECO:0000313" key="3">
    <source>
        <dbReference type="EMBL" id="KAF2301066.1"/>
    </source>
</evidence>
<dbReference type="PRINTS" id="PR00625">
    <property type="entry name" value="JDOMAIN"/>
</dbReference>
<comment type="caution">
    <text evidence="3">The sequence shown here is derived from an EMBL/GenBank/DDBJ whole genome shotgun (WGS) entry which is preliminary data.</text>
</comment>
<name>A0A6A6LLY3_HEVBR</name>
<dbReference type="PROSITE" id="PS00636">
    <property type="entry name" value="DNAJ_1"/>
    <property type="match status" value="1"/>
</dbReference>
<dbReference type="InterPro" id="IPR018253">
    <property type="entry name" value="DnaJ_domain_CS"/>
</dbReference>
<dbReference type="InterPro" id="IPR001623">
    <property type="entry name" value="DnaJ_domain"/>
</dbReference>
<feature type="region of interest" description="Disordered" evidence="1">
    <location>
        <begin position="138"/>
        <end position="185"/>
    </location>
</feature>
<evidence type="ECO:0000313" key="4">
    <source>
        <dbReference type="Proteomes" id="UP000467840"/>
    </source>
</evidence>
<dbReference type="CDD" id="cd06257">
    <property type="entry name" value="DnaJ"/>
    <property type="match status" value="1"/>
</dbReference>
<gene>
    <name evidence="3" type="ORF">GH714_019803</name>
</gene>